<gene>
    <name evidence="4" type="ORF">ACFSQJ_18245</name>
</gene>
<dbReference type="InterPro" id="IPR011006">
    <property type="entry name" value="CheY-like_superfamily"/>
</dbReference>
<name>A0ABW5N0A5_9FLAO</name>
<evidence type="ECO:0000313" key="5">
    <source>
        <dbReference type="Proteomes" id="UP001597526"/>
    </source>
</evidence>
<organism evidence="4 5">
    <name type="scientific">Croceitalea marina</name>
    <dbReference type="NCBI Taxonomy" id="1775166"/>
    <lineage>
        <taxon>Bacteria</taxon>
        <taxon>Pseudomonadati</taxon>
        <taxon>Bacteroidota</taxon>
        <taxon>Flavobacteriia</taxon>
        <taxon>Flavobacteriales</taxon>
        <taxon>Flavobacteriaceae</taxon>
        <taxon>Croceitalea</taxon>
    </lineage>
</organism>
<dbReference type="SUPFAM" id="SSF52172">
    <property type="entry name" value="CheY-like"/>
    <property type="match status" value="1"/>
</dbReference>
<reference evidence="5" key="1">
    <citation type="journal article" date="2019" name="Int. J. Syst. Evol. Microbiol.">
        <title>The Global Catalogue of Microorganisms (GCM) 10K type strain sequencing project: providing services to taxonomists for standard genome sequencing and annotation.</title>
        <authorList>
            <consortium name="The Broad Institute Genomics Platform"/>
            <consortium name="The Broad Institute Genome Sequencing Center for Infectious Disease"/>
            <person name="Wu L."/>
            <person name="Ma J."/>
        </authorList>
    </citation>
    <scope>NUCLEOTIDE SEQUENCE [LARGE SCALE GENOMIC DNA]</scope>
    <source>
        <strain evidence="5">KCTC 52368</strain>
    </source>
</reference>
<evidence type="ECO:0000259" key="3">
    <source>
        <dbReference type="PROSITE" id="PS50110"/>
    </source>
</evidence>
<dbReference type="Gene3D" id="3.40.50.2300">
    <property type="match status" value="1"/>
</dbReference>
<dbReference type="PANTHER" id="PTHR44591">
    <property type="entry name" value="STRESS RESPONSE REGULATOR PROTEIN 1"/>
    <property type="match status" value="1"/>
</dbReference>
<protein>
    <submittedName>
        <fullName evidence="4">LytR/AlgR family response regulator transcription factor</fullName>
    </submittedName>
</protein>
<dbReference type="EMBL" id="JBHULB010000082">
    <property type="protein sequence ID" value="MFD2588872.1"/>
    <property type="molecule type" value="Genomic_DNA"/>
</dbReference>
<dbReference type="Pfam" id="PF00072">
    <property type="entry name" value="Response_reg"/>
    <property type="match status" value="1"/>
</dbReference>
<dbReference type="PROSITE" id="PS50110">
    <property type="entry name" value="RESPONSE_REGULATORY"/>
    <property type="match status" value="1"/>
</dbReference>
<comment type="caution">
    <text evidence="4">The sequence shown here is derived from an EMBL/GenBank/DDBJ whole genome shotgun (WGS) entry which is preliminary data.</text>
</comment>
<proteinExistence type="predicted"/>
<dbReference type="InterPro" id="IPR001789">
    <property type="entry name" value="Sig_transdc_resp-reg_receiver"/>
</dbReference>
<keyword evidence="5" id="KW-1185">Reference proteome</keyword>
<evidence type="ECO:0000256" key="2">
    <source>
        <dbReference type="PROSITE-ProRule" id="PRU00169"/>
    </source>
</evidence>
<dbReference type="SMART" id="SM00448">
    <property type="entry name" value="REC"/>
    <property type="match status" value="1"/>
</dbReference>
<dbReference type="PANTHER" id="PTHR44591:SF3">
    <property type="entry name" value="RESPONSE REGULATORY DOMAIN-CONTAINING PROTEIN"/>
    <property type="match status" value="1"/>
</dbReference>
<dbReference type="InterPro" id="IPR050595">
    <property type="entry name" value="Bact_response_regulator"/>
</dbReference>
<dbReference type="RefSeq" id="WP_377768331.1">
    <property type="nucleotide sequence ID" value="NZ_JBHULB010000082.1"/>
</dbReference>
<sequence>MKTIVIDDCKMQNLTTSTLVKNNRNLDFLGSYTDAKKGLAAVNKLKPDLLILDVEMPDLNGFDVLQNLEHDCQVIMYSTQKQYAFKATQFNQVEDFLTKPINKTELNHSVSKLVSNSLFKRYEGNFASLCLQRTDFVRAS</sequence>
<feature type="modified residue" description="4-aspartylphosphate" evidence="2">
    <location>
        <position position="53"/>
    </location>
</feature>
<dbReference type="Proteomes" id="UP001597526">
    <property type="component" value="Unassembled WGS sequence"/>
</dbReference>
<evidence type="ECO:0000313" key="4">
    <source>
        <dbReference type="EMBL" id="MFD2588872.1"/>
    </source>
</evidence>
<keyword evidence="1 2" id="KW-0597">Phosphoprotein</keyword>
<accession>A0ABW5N0A5</accession>
<feature type="domain" description="Response regulatory" evidence="3">
    <location>
        <begin position="2"/>
        <end position="114"/>
    </location>
</feature>
<evidence type="ECO:0000256" key="1">
    <source>
        <dbReference type="ARBA" id="ARBA00022553"/>
    </source>
</evidence>